<dbReference type="Proteomes" id="UP001205998">
    <property type="component" value="Unassembled WGS sequence"/>
</dbReference>
<comment type="caution">
    <text evidence="1">The sequence shown here is derived from an EMBL/GenBank/DDBJ whole genome shotgun (WGS) entry which is preliminary data.</text>
</comment>
<organism evidence="1 2">
    <name type="scientific">Silurus asotus</name>
    <name type="common">Amur catfish</name>
    <name type="synonym">Parasilurus asotus</name>
    <dbReference type="NCBI Taxonomy" id="30991"/>
    <lineage>
        <taxon>Eukaryota</taxon>
        <taxon>Metazoa</taxon>
        <taxon>Chordata</taxon>
        <taxon>Craniata</taxon>
        <taxon>Vertebrata</taxon>
        <taxon>Euteleostomi</taxon>
        <taxon>Actinopterygii</taxon>
        <taxon>Neopterygii</taxon>
        <taxon>Teleostei</taxon>
        <taxon>Ostariophysi</taxon>
        <taxon>Siluriformes</taxon>
        <taxon>Siluridae</taxon>
        <taxon>Silurus</taxon>
    </lineage>
</organism>
<proteinExistence type="predicted"/>
<gene>
    <name evidence="1" type="ORF">C0J50_1984</name>
</gene>
<protein>
    <submittedName>
        <fullName evidence="1">Uncharacterized protein</fullName>
    </submittedName>
</protein>
<sequence>MEKRKVDMCVWETKWKGSKARNIGGGFKLFYHGVDGKRHGVGVILKEEYMGCEMEEKEKFWSELDEMVESVPREEKFVIKAEFNGLVGKGNRGDEEVMGRSTYFKKKEDHRVTYKSGGRCTQVDCVGDHSYAGDAFWQETVFVCFTGGAITMLSC</sequence>
<keyword evidence="2" id="KW-1185">Reference proteome</keyword>
<dbReference type="AlphaFoldDB" id="A0AAD4ZZ33"/>
<dbReference type="EMBL" id="MU598598">
    <property type="protein sequence ID" value="KAI5606485.1"/>
    <property type="molecule type" value="Genomic_DNA"/>
</dbReference>
<accession>A0AAD4ZZ33</accession>
<reference evidence="1" key="1">
    <citation type="submission" date="2018-07" db="EMBL/GenBank/DDBJ databases">
        <title>Comparative genomics of catfishes provides insights into carnivory and benthic adaptation.</title>
        <authorList>
            <person name="Zhang Y."/>
            <person name="Wang D."/>
            <person name="Peng Z."/>
            <person name="Zheng S."/>
            <person name="Shao F."/>
            <person name="Tao W."/>
        </authorList>
    </citation>
    <scope>NUCLEOTIDE SEQUENCE</scope>
    <source>
        <strain evidence="1">Chongqing</strain>
    </source>
</reference>
<name>A0AAD4ZZ33_SILAS</name>
<evidence type="ECO:0000313" key="1">
    <source>
        <dbReference type="EMBL" id="KAI5606485.1"/>
    </source>
</evidence>
<evidence type="ECO:0000313" key="2">
    <source>
        <dbReference type="Proteomes" id="UP001205998"/>
    </source>
</evidence>